<gene>
    <name evidence="10" type="primary">tyrP</name>
    <name evidence="10" type="ORF">ERS672216_01428</name>
</gene>
<feature type="transmembrane region" description="Helical" evidence="9">
    <location>
        <begin position="329"/>
        <end position="349"/>
    </location>
</feature>
<dbReference type="OrthoDB" id="2781034at2"/>
<dbReference type="Gene3D" id="1.20.1740.10">
    <property type="entry name" value="Amino acid/polyamine transporter I"/>
    <property type="match status" value="1"/>
</dbReference>
<dbReference type="Pfam" id="PF03222">
    <property type="entry name" value="Trp_Tyr_perm"/>
    <property type="match status" value="1"/>
</dbReference>
<feature type="transmembrane region" description="Helical" evidence="9">
    <location>
        <begin position="218"/>
        <end position="241"/>
    </location>
</feature>
<keyword evidence="4" id="KW-0997">Cell inner membrane</keyword>
<dbReference type="Proteomes" id="UP000069632">
    <property type="component" value="Unassembled WGS sequence"/>
</dbReference>
<evidence type="ECO:0000256" key="8">
    <source>
        <dbReference type="ARBA" id="ARBA00023136"/>
    </source>
</evidence>
<dbReference type="EMBL" id="FIZP01000008">
    <property type="protein sequence ID" value="CZE48458.1"/>
    <property type="molecule type" value="Genomic_DNA"/>
</dbReference>
<evidence type="ECO:0000256" key="6">
    <source>
        <dbReference type="ARBA" id="ARBA00022970"/>
    </source>
</evidence>
<feature type="transmembrane region" description="Helical" evidence="9">
    <location>
        <begin position="181"/>
        <end position="197"/>
    </location>
</feature>
<feature type="transmembrane region" description="Helical" evidence="9">
    <location>
        <begin position="370"/>
        <end position="391"/>
    </location>
</feature>
<feature type="transmembrane region" description="Helical" evidence="9">
    <location>
        <begin position="12"/>
        <end position="34"/>
    </location>
</feature>
<dbReference type="PANTHER" id="PTHR32195">
    <property type="entry name" value="OS07G0662800 PROTEIN"/>
    <property type="match status" value="1"/>
</dbReference>
<dbReference type="GO" id="GO:0015173">
    <property type="term" value="F:aromatic amino acid transmembrane transporter activity"/>
    <property type="evidence" value="ECO:0007669"/>
    <property type="project" value="InterPro"/>
</dbReference>
<dbReference type="PRINTS" id="PR00166">
    <property type="entry name" value="AROAAPRMEASE"/>
</dbReference>
<keyword evidence="2" id="KW-0813">Transport</keyword>
<evidence type="ECO:0000313" key="11">
    <source>
        <dbReference type="Proteomes" id="UP000069632"/>
    </source>
</evidence>
<keyword evidence="6" id="KW-0029">Amino-acid transport</keyword>
<feature type="transmembrane region" description="Helical" evidence="9">
    <location>
        <begin position="302"/>
        <end position="323"/>
    </location>
</feature>
<dbReference type="AlphaFoldDB" id="A0A128EGB4"/>
<keyword evidence="3" id="KW-1003">Cell membrane</keyword>
<evidence type="ECO:0000256" key="2">
    <source>
        <dbReference type="ARBA" id="ARBA00022448"/>
    </source>
</evidence>
<feature type="transmembrane region" description="Helical" evidence="9">
    <location>
        <begin position="261"/>
        <end position="281"/>
    </location>
</feature>
<organism evidence="10 11">
    <name type="scientific">Campylobacter geochelonis</name>
    <dbReference type="NCBI Taxonomy" id="1780362"/>
    <lineage>
        <taxon>Bacteria</taxon>
        <taxon>Pseudomonadati</taxon>
        <taxon>Campylobacterota</taxon>
        <taxon>Epsilonproteobacteria</taxon>
        <taxon>Campylobacterales</taxon>
        <taxon>Campylobacteraceae</taxon>
        <taxon>Campylobacter</taxon>
    </lineage>
</organism>
<dbReference type="PANTHER" id="PTHR32195:SF26">
    <property type="entry name" value="TRYPTOPHAN OR TYROSINE TRANSPORTER PROTEIN"/>
    <property type="match status" value="1"/>
</dbReference>
<name>A0A128EGB4_9BACT</name>
<evidence type="ECO:0000313" key="10">
    <source>
        <dbReference type="EMBL" id="CZE48458.1"/>
    </source>
</evidence>
<feature type="transmembrane region" description="Helical" evidence="9">
    <location>
        <begin position="81"/>
        <end position="103"/>
    </location>
</feature>
<evidence type="ECO:0000256" key="5">
    <source>
        <dbReference type="ARBA" id="ARBA00022692"/>
    </source>
</evidence>
<keyword evidence="11" id="KW-1185">Reference proteome</keyword>
<sequence>MSDVLKVKRLQFSEGVSMIVGTNIGAGILSLSFAARKAGYLPLLFWLVLVGILTTITMLYVAEATLRTKEHEQLSGLSKRYVGGVGSWIMFASVAVNSIGALIAYMSGSGDLMHSLFGIDKKLGSILFFIPAAGVLWFGLKAIGRGEKFVTAAMIILLLVLIVATFLTPQTDFSHIFEGDWVYMVPVFNVVVFIYCAQYIVPEMARGFAHNPKQLPKAVIAGMGTTFVLLALVPLSVISLSGLDNITQVATIGWGEALGSWAFFVANGFALFAMLTSYWGLGGSFFTNIADKFSLQVDNDMLVRAGVLVVVVVPPFFLAYSGFVSFVDALYFVGVFSGVVLSIMPIMILKGSRKKGTNKDDIWHCPNWMTSPFIYVSIIVLYCLSAVYAIASKLGYLPAGW</sequence>
<proteinExistence type="predicted"/>
<dbReference type="GO" id="GO:0005886">
    <property type="term" value="C:plasma membrane"/>
    <property type="evidence" value="ECO:0007669"/>
    <property type="project" value="UniProtKB-SubCell"/>
</dbReference>
<evidence type="ECO:0000256" key="3">
    <source>
        <dbReference type="ARBA" id="ARBA00022475"/>
    </source>
</evidence>
<keyword evidence="8 9" id="KW-0472">Membrane</keyword>
<comment type="subcellular location">
    <subcellularLocation>
        <location evidence="1">Cell inner membrane</location>
        <topology evidence="1">Multi-pass membrane protein</topology>
    </subcellularLocation>
</comment>
<keyword evidence="5 9" id="KW-0812">Transmembrane</keyword>
<evidence type="ECO:0000256" key="7">
    <source>
        <dbReference type="ARBA" id="ARBA00022989"/>
    </source>
</evidence>
<dbReference type="InterPro" id="IPR018227">
    <property type="entry name" value="Amino_acid_transport_2"/>
</dbReference>
<feature type="transmembrane region" description="Helical" evidence="9">
    <location>
        <begin position="149"/>
        <end position="169"/>
    </location>
</feature>
<dbReference type="InterPro" id="IPR013059">
    <property type="entry name" value="Trp_tyr_transpt"/>
</dbReference>
<evidence type="ECO:0000256" key="1">
    <source>
        <dbReference type="ARBA" id="ARBA00004429"/>
    </source>
</evidence>
<reference evidence="10 11" key="1">
    <citation type="submission" date="2016-02" db="EMBL/GenBank/DDBJ databases">
        <authorList>
            <consortium name="Pathogen Informatics"/>
        </authorList>
    </citation>
    <scope>NUCLEOTIDE SEQUENCE [LARGE SCALE GENOMIC DNA]</scope>
    <source>
        <strain evidence="10 11">RC20</strain>
    </source>
</reference>
<dbReference type="RefSeq" id="WP_075494384.1">
    <property type="nucleotide sequence ID" value="NZ_CP053844.1"/>
</dbReference>
<keyword evidence="7 9" id="KW-1133">Transmembrane helix</keyword>
<evidence type="ECO:0000256" key="9">
    <source>
        <dbReference type="SAM" id="Phobius"/>
    </source>
</evidence>
<protein>
    <submittedName>
        <fullName evidence="10">Tyrosine permease</fullName>
    </submittedName>
</protein>
<evidence type="ECO:0000256" key="4">
    <source>
        <dbReference type="ARBA" id="ARBA00022519"/>
    </source>
</evidence>
<accession>A0A128EGB4</accession>
<feature type="transmembrane region" description="Helical" evidence="9">
    <location>
        <begin position="123"/>
        <end position="140"/>
    </location>
</feature>
<feature type="transmembrane region" description="Helical" evidence="9">
    <location>
        <begin position="40"/>
        <end position="61"/>
    </location>
</feature>
<dbReference type="GO" id="GO:0003333">
    <property type="term" value="P:amino acid transmembrane transport"/>
    <property type="evidence" value="ECO:0007669"/>
    <property type="project" value="InterPro"/>
</dbReference>